<dbReference type="PIRSF" id="PIRSF006060">
    <property type="entry name" value="AA_transporter"/>
    <property type="match status" value="1"/>
</dbReference>
<evidence type="ECO:0000256" key="2">
    <source>
        <dbReference type="ARBA" id="ARBA00022475"/>
    </source>
</evidence>
<dbReference type="Gene3D" id="1.20.1740.10">
    <property type="entry name" value="Amino acid/polyamine transporter I"/>
    <property type="match status" value="1"/>
</dbReference>
<reference evidence="7 8" key="1">
    <citation type="submission" date="2016-11" db="EMBL/GenBank/DDBJ databases">
        <title>Mixed transmission modes and dynamic genome evolution in an obligate animal-bacterial symbiosis.</title>
        <authorList>
            <person name="Russell S.L."/>
            <person name="Corbett-Detig R.B."/>
            <person name="Cavanaugh C.M."/>
        </authorList>
    </citation>
    <scope>NUCLEOTIDE SEQUENCE [LARGE SCALE GENOMIC DNA]</scope>
    <source>
        <strain evidence="7">MA-KB16</strain>
    </source>
</reference>
<feature type="transmembrane region" description="Helical" evidence="6">
    <location>
        <begin position="189"/>
        <end position="209"/>
    </location>
</feature>
<comment type="subcellular location">
    <subcellularLocation>
        <location evidence="1">Cell membrane</location>
        <topology evidence="1">Multi-pass membrane protein</topology>
    </subcellularLocation>
</comment>
<keyword evidence="4 6" id="KW-1133">Transmembrane helix</keyword>
<evidence type="ECO:0000313" key="8">
    <source>
        <dbReference type="Proteomes" id="UP000190962"/>
    </source>
</evidence>
<dbReference type="EMBL" id="MPNX01000020">
    <property type="protein sequence ID" value="OOY34209.1"/>
    <property type="molecule type" value="Genomic_DNA"/>
</dbReference>
<gene>
    <name evidence="7" type="ORF">BOV88_11490</name>
</gene>
<name>A0A1T2CQ16_SOVGS</name>
<dbReference type="Pfam" id="PF13520">
    <property type="entry name" value="AA_permease_2"/>
    <property type="match status" value="1"/>
</dbReference>
<feature type="transmembrane region" description="Helical" evidence="6">
    <location>
        <begin position="324"/>
        <end position="345"/>
    </location>
</feature>
<dbReference type="GO" id="GO:0022857">
    <property type="term" value="F:transmembrane transporter activity"/>
    <property type="evidence" value="ECO:0007669"/>
    <property type="project" value="InterPro"/>
</dbReference>
<dbReference type="Proteomes" id="UP000190962">
    <property type="component" value="Unassembled WGS sequence"/>
</dbReference>
<keyword evidence="2" id="KW-1003">Cell membrane</keyword>
<feature type="transmembrane region" description="Helical" evidence="6">
    <location>
        <begin position="93"/>
        <end position="117"/>
    </location>
</feature>
<dbReference type="AlphaFoldDB" id="A0A1T2CQ16"/>
<accession>A0A1T2CQ16</accession>
<evidence type="ECO:0008006" key="9">
    <source>
        <dbReference type="Google" id="ProtNLM"/>
    </source>
</evidence>
<protein>
    <recommendedName>
        <fullName evidence="9">Amino acid transporter</fullName>
    </recommendedName>
</protein>
<keyword evidence="5 6" id="KW-0472">Membrane</keyword>
<dbReference type="GO" id="GO:0005886">
    <property type="term" value="C:plasma membrane"/>
    <property type="evidence" value="ECO:0007669"/>
    <property type="project" value="UniProtKB-SubCell"/>
</dbReference>
<feature type="transmembrane region" description="Helical" evidence="6">
    <location>
        <begin position="148"/>
        <end position="169"/>
    </location>
</feature>
<evidence type="ECO:0000256" key="5">
    <source>
        <dbReference type="ARBA" id="ARBA00023136"/>
    </source>
</evidence>
<feature type="transmembrane region" description="Helical" evidence="6">
    <location>
        <begin position="229"/>
        <end position="251"/>
    </location>
</feature>
<keyword evidence="3 6" id="KW-0812">Transmembrane</keyword>
<proteinExistence type="predicted"/>
<organism evidence="7 8">
    <name type="scientific">Solemya velum gill symbiont</name>
    <dbReference type="NCBI Taxonomy" id="2340"/>
    <lineage>
        <taxon>Bacteria</taxon>
        <taxon>Pseudomonadati</taxon>
        <taxon>Pseudomonadota</taxon>
        <taxon>Gammaproteobacteria</taxon>
        <taxon>sulfur-oxidizing symbionts</taxon>
    </lineage>
</organism>
<evidence type="ECO:0000256" key="4">
    <source>
        <dbReference type="ARBA" id="ARBA00022989"/>
    </source>
</evidence>
<feature type="transmembrane region" description="Helical" evidence="6">
    <location>
        <begin position="123"/>
        <end position="141"/>
    </location>
</feature>
<feature type="transmembrane region" description="Helical" evidence="6">
    <location>
        <begin position="12"/>
        <end position="37"/>
    </location>
</feature>
<dbReference type="PANTHER" id="PTHR42770:SF11">
    <property type="entry name" value="INNER MEMBRANE TRANSPORT PROTEIN YBAT"/>
    <property type="match status" value="1"/>
</dbReference>
<evidence type="ECO:0000256" key="3">
    <source>
        <dbReference type="ARBA" id="ARBA00022692"/>
    </source>
</evidence>
<dbReference type="RefSeq" id="WP_078453455.1">
    <property type="nucleotide sequence ID" value="NZ_MPNX01000020.1"/>
</dbReference>
<evidence type="ECO:0000256" key="6">
    <source>
        <dbReference type="SAM" id="Phobius"/>
    </source>
</evidence>
<feature type="transmembrane region" description="Helical" evidence="6">
    <location>
        <begin position="49"/>
        <end position="72"/>
    </location>
</feature>
<feature type="transmembrane region" description="Helical" evidence="6">
    <location>
        <begin position="351"/>
        <end position="370"/>
    </location>
</feature>
<feature type="transmembrane region" description="Helical" evidence="6">
    <location>
        <begin position="279"/>
        <end position="303"/>
    </location>
</feature>
<evidence type="ECO:0000313" key="7">
    <source>
        <dbReference type="EMBL" id="OOY34209.1"/>
    </source>
</evidence>
<dbReference type="PANTHER" id="PTHR42770">
    <property type="entry name" value="AMINO ACID TRANSPORTER-RELATED"/>
    <property type="match status" value="1"/>
</dbReference>
<dbReference type="InterPro" id="IPR002293">
    <property type="entry name" value="AA/rel_permease1"/>
</dbReference>
<evidence type="ECO:0000256" key="1">
    <source>
        <dbReference type="ARBA" id="ARBA00004651"/>
    </source>
</evidence>
<dbReference type="InterPro" id="IPR050367">
    <property type="entry name" value="APC_superfamily"/>
</dbReference>
<comment type="caution">
    <text evidence="7">The sequence shown here is derived from an EMBL/GenBank/DDBJ whole genome shotgun (WGS) entry which is preliminary data.</text>
</comment>
<sequence>MNIKTDTTRLRRALGIPLLVFYGLGVTIGAGIFALIGEIVRLAGDHAPQAFLLAGLIAGATGWSYALLVSVYPRAAGEAVFVKIGMGAMAGRIVGLGITLTAIISSAVVSIAFGGYLGTLLPIPQTVMVLGVLLVLSIAAWMGVKQSVIFAAVITVLEVGSLIVIALSGAPLLTDAPLLLKVVTPPSDAVTWAAVFSATIIAFFAFIGFEDMVNMAEETIDPKRVMPKAIILTLLITVVLYALISTIAVALPDREALTSSSAPLAVLFEAVTGLSGKPIAVLASIAMVNGILIQIIMASRVTYGMAREGLIPSWFGKVGEQRRTPGRAIALVTLLIVILALGFPLVHLAQATSIVILVVFTSVNLSLWIIGSSLRQRSQVGRINDNTTKKDVVYT</sequence>